<organism evidence="1 2">
    <name type="scientific">Solemya elarraichensis gill symbiont</name>
    <dbReference type="NCBI Taxonomy" id="1918949"/>
    <lineage>
        <taxon>Bacteria</taxon>
        <taxon>Pseudomonadati</taxon>
        <taxon>Pseudomonadota</taxon>
        <taxon>Gammaproteobacteria</taxon>
        <taxon>sulfur-oxidizing symbionts</taxon>
    </lineage>
</organism>
<dbReference type="InterPro" id="IPR014174">
    <property type="entry name" value="CRISPR-assoc_prot_Cas6/Cmx6"/>
</dbReference>
<dbReference type="Proteomes" id="UP000190198">
    <property type="component" value="Unassembled WGS sequence"/>
</dbReference>
<dbReference type="AlphaFoldDB" id="A0A1T2LDK6"/>
<dbReference type="EMBL" id="MPRK01000004">
    <property type="protein sequence ID" value="OOZ43026.1"/>
    <property type="molecule type" value="Genomic_DNA"/>
</dbReference>
<dbReference type="RefSeq" id="WP_078475932.1">
    <property type="nucleotide sequence ID" value="NZ_MPRK01000004.1"/>
</dbReference>
<reference evidence="1 2" key="1">
    <citation type="submission" date="2016-11" db="EMBL/GenBank/DDBJ databases">
        <title>Mixed transmission modes and dynamic genome evolution in an obligate animal-bacterial symbiosis.</title>
        <authorList>
            <person name="Russell S.L."/>
            <person name="Corbett-Detig R.B."/>
            <person name="Cavanaugh C.M."/>
        </authorList>
    </citation>
    <scope>NUCLEOTIDE SEQUENCE [LARGE SCALE GENOMIC DNA]</scope>
    <source>
        <strain evidence="1">Sp-SM6</strain>
    </source>
</reference>
<evidence type="ECO:0000313" key="1">
    <source>
        <dbReference type="EMBL" id="OOZ43026.1"/>
    </source>
</evidence>
<comment type="caution">
    <text evidence="1">The sequence shown here is derived from an EMBL/GenBank/DDBJ whole genome shotgun (WGS) entry which is preliminary data.</text>
</comment>
<dbReference type="OrthoDB" id="9779370at2"/>
<dbReference type="Pfam" id="PF09559">
    <property type="entry name" value="Cas6"/>
    <property type="match status" value="1"/>
</dbReference>
<keyword evidence="2" id="KW-1185">Reference proteome</keyword>
<sequence>MFWEEDEKIHEKVPDSILDLLFEIRGREIPVDHAWALSTAITSIVPEILEDGRFGVHTIHVAGSQNGWERPDFNTENRLIISRRTRLTLRVPREHASATEEKLSGAQLNLGGCEITLGKAKERPLSKQGTIFSRYVQSHADESEMDFLQRIADELKQHDIRIKKAMCGKNVSVYTPDGPIESRSLMLAELLTEETLKLQEVGLGSGRHMGFGIFIPHKGIEAVTKMDDEK</sequence>
<evidence type="ECO:0000313" key="2">
    <source>
        <dbReference type="Proteomes" id="UP000190198"/>
    </source>
</evidence>
<gene>
    <name evidence="1" type="ORF">BOW52_00585</name>
</gene>
<accession>A0A1T2LDK6</accession>
<name>A0A1T2LDK6_9GAMM</name>
<proteinExistence type="predicted"/>
<protein>
    <submittedName>
        <fullName evidence="1">Type I-MYXAN CRISPR-associated protein Cas6/Cmx6</fullName>
    </submittedName>
</protein>
<dbReference type="NCBIfam" id="TIGR02807">
    <property type="entry name" value="cas6_cmx6"/>
    <property type="match status" value="1"/>
</dbReference>